<dbReference type="EMBL" id="JASSVS010000006">
    <property type="protein sequence ID" value="MDL0431990.1"/>
    <property type="molecule type" value="Genomic_DNA"/>
</dbReference>
<comment type="caution">
    <text evidence="4">The sequence shown here is derived from an EMBL/GenBank/DDBJ whole genome shotgun (WGS) entry which is preliminary data.</text>
</comment>
<evidence type="ECO:0000313" key="5">
    <source>
        <dbReference type="Proteomes" id="UP001227964"/>
    </source>
</evidence>
<evidence type="ECO:0000256" key="2">
    <source>
        <dbReference type="ARBA" id="ARBA00022679"/>
    </source>
</evidence>
<evidence type="ECO:0000256" key="1">
    <source>
        <dbReference type="ARBA" id="ARBA00007274"/>
    </source>
</evidence>
<dbReference type="EC" id="2.3.1.-" evidence="4"/>
<dbReference type="Gene3D" id="2.160.10.10">
    <property type="entry name" value="Hexapeptide repeat proteins"/>
    <property type="match status" value="1"/>
</dbReference>
<sequence>MAYLTKEQLRAMGFKAVGENVKVSDKASIYNTDAIELGDFSRIDDFCVISGRVAIGSYVHIAPFCLVAGGEEGVFMDDFSGLAYGVQVFSQSDDYSGRSLTNPTVSDKFKNERKAEVRIGRHVIIGARSMVFPGVELAEGCSVGAMTLVNKSTQPWGVYSGNPARRIKDRKQNLLELEAQFLKEQQE</sequence>
<dbReference type="PANTHER" id="PTHR43300:SF12">
    <property type="entry name" value="CHLORAMPHENICOL ACETYLTRANSFERASE"/>
    <property type="match status" value="1"/>
</dbReference>
<dbReference type="SUPFAM" id="SSF51161">
    <property type="entry name" value="Trimeric LpxA-like enzymes"/>
    <property type="match status" value="1"/>
</dbReference>
<organism evidence="4 5">
    <name type="scientific">Marinobacter azerbaijanicus</name>
    <dbReference type="NCBI Taxonomy" id="3050455"/>
    <lineage>
        <taxon>Bacteria</taxon>
        <taxon>Pseudomonadati</taxon>
        <taxon>Pseudomonadota</taxon>
        <taxon>Gammaproteobacteria</taxon>
        <taxon>Pseudomonadales</taxon>
        <taxon>Marinobacteraceae</taxon>
        <taxon>Marinobacter</taxon>
    </lineage>
</organism>
<comment type="similarity">
    <text evidence="1">Belongs to the transferase hexapeptide repeat family.</text>
</comment>
<reference evidence="4 5" key="1">
    <citation type="submission" date="2023-06" db="EMBL/GenBank/DDBJ databases">
        <title>Marinobacter azerbaijanicus a moderately halophilic, isolated from Urmia Lake in Azerbaijan region of Iran.</title>
        <authorList>
            <person name="Sanchez-Porro C."/>
            <person name="Aghdam E.M."/>
            <person name="Saheb S.M."/>
            <person name="Tarhriz V."/>
            <person name="Kazemi E."/>
            <person name="Ammozegar M.A."/>
            <person name="Ventosa A."/>
            <person name="Hejazi M.S."/>
        </authorList>
    </citation>
    <scope>NUCLEOTIDE SEQUENCE [LARGE SCALE GENOMIC DNA]</scope>
    <source>
        <strain evidence="4 5">TBZ242</strain>
    </source>
</reference>
<dbReference type="GO" id="GO:0016746">
    <property type="term" value="F:acyltransferase activity"/>
    <property type="evidence" value="ECO:0007669"/>
    <property type="project" value="UniProtKB-KW"/>
</dbReference>
<evidence type="ECO:0000256" key="3">
    <source>
        <dbReference type="ARBA" id="ARBA00023315"/>
    </source>
</evidence>
<keyword evidence="2 4" id="KW-0808">Transferase</keyword>
<proteinExistence type="inferred from homology"/>
<dbReference type="PANTHER" id="PTHR43300">
    <property type="entry name" value="ACETYLTRANSFERASE"/>
    <property type="match status" value="1"/>
</dbReference>
<gene>
    <name evidence="4" type="ORF">QPM17_12665</name>
</gene>
<protein>
    <submittedName>
        <fullName evidence="4">Acyltransferase</fullName>
        <ecNumber evidence="4">2.3.1.-</ecNumber>
    </submittedName>
</protein>
<evidence type="ECO:0000313" key="4">
    <source>
        <dbReference type="EMBL" id="MDL0431990.1"/>
    </source>
</evidence>
<dbReference type="Proteomes" id="UP001227964">
    <property type="component" value="Unassembled WGS sequence"/>
</dbReference>
<accession>A0ABT7ICX0</accession>
<keyword evidence="3 4" id="KW-0012">Acyltransferase</keyword>
<dbReference type="RefSeq" id="WP_285391139.1">
    <property type="nucleotide sequence ID" value="NZ_JASSVS010000006.1"/>
</dbReference>
<dbReference type="InterPro" id="IPR050179">
    <property type="entry name" value="Trans_hexapeptide_repeat"/>
</dbReference>
<dbReference type="CDD" id="cd04647">
    <property type="entry name" value="LbH_MAT_like"/>
    <property type="match status" value="1"/>
</dbReference>
<dbReference type="InterPro" id="IPR011004">
    <property type="entry name" value="Trimer_LpxA-like_sf"/>
</dbReference>
<keyword evidence="5" id="KW-1185">Reference proteome</keyword>
<name>A0ABT7ICX0_9GAMM</name>